<evidence type="ECO:0000313" key="3">
    <source>
        <dbReference type="Proteomes" id="UP001631957"/>
    </source>
</evidence>
<keyword evidence="3" id="KW-1185">Reference proteome</keyword>
<feature type="domain" description="DUF397" evidence="1">
    <location>
        <begin position="14"/>
        <end position="66"/>
    </location>
</feature>
<dbReference type="Pfam" id="PF04149">
    <property type="entry name" value="DUF397"/>
    <property type="match status" value="1"/>
</dbReference>
<sequence>MSRHYIPDASTIDAQWHKSSKSGGHENCVELAEYKDHITIRDSKSPNGPAILYSRSQVASLLAGIRAGAFDKE</sequence>
<proteinExistence type="predicted"/>
<reference evidence="2 3" key="1">
    <citation type="submission" date="2024-12" db="EMBL/GenBank/DDBJ databases">
        <title>Forecasting of Potato common scab and diversities of Pathogenic streptomyces spp. in china.</title>
        <authorList>
            <person name="Handique U."/>
            <person name="Wu J."/>
        </authorList>
    </citation>
    <scope>NUCLEOTIDE SEQUENCE [LARGE SCALE GENOMIC DNA]</scope>
    <source>
        <strain evidence="2 3">ZRIMU1530</strain>
    </source>
</reference>
<comment type="caution">
    <text evidence="2">The sequence shown here is derived from an EMBL/GenBank/DDBJ whole genome shotgun (WGS) entry which is preliminary data.</text>
</comment>
<organism evidence="2 3">
    <name type="scientific">Streptomyces niveiscabiei</name>
    <dbReference type="NCBI Taxonomy" id="164115"/>
    <lineage>
        <taxon>Bacteria</taxon>
        <taxon>Bacillati</taxon>
        <taxon>Actinomycetota</taxon>
        <taxon>Actinomycetes</taxon>
        <taxon>Kitasatosporales</taxon>
        <taxon>Streptomycetaceae</taxon>
        <taxon>Streptomyces</taxon>
    </lineage>
</organism>
<evidence type="ECO:0000259" key="1">
    <source>
        <dbReference type="Pfam" id="PF04149"/>
    </source>
</evidence>
<gene>
    <name evidence="2" type="ORF">ACKI18_19650</name>
</gene>
<dbReference type="InterPro" id="IPR007278">
    <property type="entry name" value="DUF397"/>
</dbReference>
<name>A0ABW9HVP5_9ACTN</name>
<dbReference type="EMBL" id="JBJVNI010000010">
    <property type="protein sequence ID" value="MFM9610913.1"/>
    <property type="molecule type" value="Genomic_DNA"/>
</dbReference>
<evidence type="ECO:0000313" key="2">
    <source>
        <dbReference type="EMBL" id="MFM9610913.1"/>
    </source>
</evidence>
<protein>
    <submittedName>
        <fullName evidence="2">DUF397 domain-containing protein</fullName>
    </submittedName>
</protein>
<dbReference type="RefSeq" id="WP_409121921.1">
    <property type="nucleotide sequence ID" value="NZ_JBJVNI010000010.1"/>
</dbReference>
<dbReference type="Proteomes" id="UP001631957">
    <property type="component" value="Unassembled WGS sequence"/>
</dbReference>
<accession>A0ABW9HVP5</accession>